<dbReference type="EMBL" id="DNAN01000610">
    <property type="protein sequence ID" value="HAW77513.1"/>
    <property type="molecule type" value="Genomic_DNA"/>
</dbReference>
<dbReference type="Proteomes" id="UP000263517">
    <property type="component" value="Unassembled WGS sequence"/>
</dbReference>
<proteinExistence type="predicted"/>
<evidence type="ECO:0000313" key="2">
    <source>
        <dbReference type="Proteomes" id="UP000263517"/>
    </source>
</evidence>
<sequence length="93" mass="10810">MDNVVSLYKKSEENRRADARESLCDQADHLIRRMKRVKEHCSKGDRDAFIWSGVMMSYKLLDEMSTEINKLIDGSFDGGHINDRECEGQDRVE</sequence>
<comment type="caution">
    <text evidence="1">The sequence shown here is derived from an EMBL/GenBank/DDBJ whole genome shotgun (WGS) entry which is preliminary data.</text>
</comment>
<reference evidence="1 2" key="1">
    <citation type="journal article" date="2018" name="Nat. Biotechnol.">
        <title>A standardized bacterial taxonomy based on genome phylogeny substantially revises the tree of life.</title>
        <authorList>
            <person name="Parks D.H."/>
            <person name="Chuvochina M."/>
            <person name="Waite D.W."/>
            <person name="Rinke C."/>
            <person name="Skarshewski A."/>
            <person name="Chaumeil P.A."/>
            <person name="Hugenholtz P."/>
        </authorList>
    </citation>
    <scope>NUCLEOTIDE SEQUENCE [LARGE SCALE GENOMIC DNA]</scope>
    <source>
        <strain evidence="1">UBA11978</strain>
    </source>
</reference>
<evidence type="ECO:0000313" key="1">
    <source>
        <dbReference type="EMBL" id="HAW77513.1"/>
    </source>
</evidence>
<protein>
    <submittedName>
        <fullName evidence="1">Uncharacterized protein</fullName>
    </submittedName>
</protein>
<accession>A0A350P896</accession>
<gene>
    <name evidence="1" type="ORF">DCW74_17500</name>
</gene>
<dbReference type="AlphaFoldDB" id="A0A350P896"/>
<organism evidence="1 2">
    <name type="scientific">Alteromonas australica</name>
    <dbReference type="NCBI Taxonomy" id="589873"/>
    <lineage>
        <taxon>Bacteria</taxon>
        <taxon>Pseudomonadati</taxon>
        <taxon>Pseudomonadota</taxon>
        <taxon>Gammaproteobacteria</taxon>
        <taxon>Alteromonadales</taxon>
        <taxon>Alteromonadaceae</taxon>
        <taxon>Alteromonas/Salinimonas group</taxon>
        <taxon>Alteromonas</taxon>
    </lineage>
</organism>
<name>A0A350P896_9ALTE</name>